<evidence type="ECO:0000256" key="5">
    <source>
        <dbReference type="ARBA" id="ARBA00022617"/>
    </source>
</evidence>
<gene>
    <name evidence="14" type="primary">sdhC</name>
    <name evidence="14" type="ORF">D1223_06760</name>
</gene>
<sequence>MSGSEWTDPRPMSPHLQIWKWHWTMAASIFHRVTGVGNYLGAFLISVWVISIAAGPEAYGVVEGIMLSPVGQILLFFWLTSLLFHFANGIRHMIWDGPKAGFNPKTASAWSVFNFAFAIVAAATIWSLATNLF</sequence>
<evidence type="ECO:0000256" key="9">
    <source>
        <dbReference type="ARBA" id="ARBA00023004"/>
    </source>
</evidence>
<dbReference type="GO" id="GO:0046872">
    <property type="term" value="F:metal ion binding"/>
    <property type="evidence" value="ECO:0007669"/>
    <property type="project" value="UniProtKB-KW"/>
</dbReference>
<dbReference type="PANTHER" id="PTHR10978">
    <property type="entry name" value="SUCCINATE DEHYDROGENASE CYTOCHROME B560 SUBUNIT"/>
    <property type="match status" value="1"/>
</dbReference>
<accession>A0A399RKT8</accession>
<evidence type="ECO:0000256" key="11">
    <source>
        <dbReference type="ARBA" id="ARBA00025912"/>
    </source>
</evidence>
<evidence type="ECO:0000256" key="10">
    <source>
        <dbReference type="ARBA" id="ARBA00023136"/>
    </source>
</evidence>
<dbReference type="EMBL" id="QWFX01000006">
    <property type="protein sequence ID" value="RIJ30335.1"/>
    <property type="molecule type" value="Genomic_DNA"/>
</dbReference>
<evidence type="ECO:0000256" key="3">
    <source>
        <dbReference type="ARBA" id="ARBA00007244"/>
    </source>
</evidence>
<feature type="transmembrane region" description="Helical" evidence="13">
    <location>
        <begin position="107"/>
        <end position="129"/>
    </location>
</feature>
<evidence type="ECO:0000256" key="2">
    <source>
        <dbReference type="ARBA" id="ARBA00004141"/>
    </source>
</evidence>
<evidence type="ECO:0000256" key="4">
    <source>
        <dbReference type="ARBA" id="ARBA00020076"/>
    </source>
</evidence>
<dbReference type="Pfam" id="PF01127">
    <property type="entry name" value="Sdh_cyt"/>
    <property type="match status" value="1"/>
</dbReference>
<comment type="similarity">
    <text evidence="3">Belongs to the cytochrome b560 family.</text>
</comment>
<evidence type="ECO:0000256" key="8">
    <source>
        <dbReference type="ARBA" id="ARBA00022989"/>
    </source>
</evidence>
<comment type="subunit">
    <text evidence="11">Part of an enzyme complex containing four subunits: a flavoprotein, an iron-sulfur protein, plus two membrane-anchoring proteins, SdhC and SdhD. The complex can form homotrimers.</text>
</comment>
<protein>
    <recommendedName>
        <fullName evidence="4">Succinate dehydrogenase cytochrome b556 subunit</fullName>
    </recommendedName>
</protein>
<dbReference type="Gene3D" id="1.20.1300.10">
    <property type="entry name" value="Fumarate reductase/succinate dehydrogenase, transmembrane subunit"/>
    <property type="match status" value="1"/>
</dbReference>
<evidence type="ECO:0000256" key="7">
    <source>
        <dbReference type="ARBA" id="ARBA00022723"/>
    </source>
</evidence>
<evidence type="ECO:0000256" key="1">
    <source>
        <dbReference type="ARBA" id="ARBA00004050"/>
    </source>
</evidence>
<reference evidence="14 15" key="1">
    <citation type="submission" date="2018-08" db="EMBL/GenBank/DDBJ databases">
        <title>Henriciella mobilis sp. nov., isolated from seawater.</title>
        <authorList>
            <person name="Cheng H."/>
            <person name="Wu Y.-H."/>
            <person name="Xu X.-W."/>
            <person name="Guo L.-L."/>
        </authorList>
    </citation>
    <scope>NUCLEOTIDE SEQUENCE [LARGE SCALE GENOMIC DNA]</scope>
    <source>
        <strain evidence="14 15">JN25</strain>
    </source>
</reference>
<keyword evidence="8 13" id="KW-1133">Transmembrane helix</keyword>
<proteinExistence type="inferred from homology"/>
<evidence type="ECO:0000313" key="15">
    <source>
        <dbReference type="Proteomes" id="UP000266385"/>
    </source>
</evidence>
<dbReference type="InterPro" id="IPR000701">
    <property type="entry name" value="SuccDH_FuR_B_TM-su"/>
</dbReference>
<dbReference type="GO" id="GO:0006099">
    <property type="term" value="P:tricarboxylic acid cycle"/>
    <property type="evidence" value="ECO:0007669"/>
    <property type="project" value="InterPro"/>
</dbReference>
<keyword evidence="5 12" id="KW-0349">Heme</keyword>
<keyword evidence="10 13" id="KW-0472">Membrane</keyword>
<keyword evidence="7 12" id="KW-0479">Metal-binding</keyword>
<comment type="subcellular location">
    <subcellularLocation>
        <location evidence="2">Membrane</location>
        <topology evidence="2">Multi-pass membrane protein</topology>
    </subcellularLocation>
</comment>
<keyword evidence="15" id="KW-1185">Reference proteome</keyword>
<evidence type="ECO:0000256" key="13">
    <source>
        <dbReference type="SAM" id="Phobius"/>
    </source>
</evidence>
<dbReference type="InterPro" id="IPR014314">
    <property type="entry name" value="Succ_DH_cytb556"/>
</dbReference>
<feature type="transmembrane region" description="Helical" evidence="13">
    <location>
        <begin position="66"/>
        <end position="86"/>
    </location>
</feature>
<evidence type="ECO:0000256" key="12">
    <source>
        <dbReference type="PIRSR" id="PIRSR000178-1"/>
    </source>
</evidence>
<comment type="function">
    <text evidence="1">Membrane-anchoring subunit of succinate dehydrogenase (SDH).</text>
</comment>
<dbReference type="OrthoDB" id="9799441at2"/>
<dbReference type="PIRSF" id="PIRSF000178">
    <property type="entry name" value="SDH_cyt_b560"/>
    <property type="match status" value="1"/>
</dbReference>
<dbReference type="SUPFAM" id="SSF81343">
    <property type="entry name" value="Fumarate reductase respiratory complex transmembrane subunits"/>
    <property type="match status" value="1"/>
</dbReference>
<dbReference type="GO" id="GO:0009055">
    <property type="term" value="F:electron transfer activity"/>
    <property type="evidence" value="ECO:0007669"/>
    <property type="project" value="InterPro"/>
</dbReference>
<dbReference type="InterPro" id="IPR034804">
    <property type="entry name" value="SQR/QFR_C/D"/>
</dbReference>
<dbReference type="CDD" id="cd03499">
    <property type="entry name" value="SQR_TypeC_SdhC"/>
    <property type="match status" value="1"/>
</dbReference>
<dbReference type="InterPro" id="IPR018495">
    <property type="entry name" value="Succ_DH_cyt_bsu_CS"/>
</dbReference>
<dbReference type="NCBIfam" id="TIGR02970">
    <property type="entry name" value="succ_dehyd_cytB"/>
    <property type="match status" value="1"/>
</dbReference>
<organism evidence="14 15">
    <name type="scientific">Henriciella mobilis</name>
    <dbReference type="NCBI Taxonomy" id="2305467"/>
    <lineage>
        <taxon>Bacteria</taxon>
        <taxon>Pseudomonadati</taxon>
        <taxon>Pseudomonadota</taxon>
        <taxon>Alphaproteobacteria</taxon>
        <taxon>Hyphomonadales</taxon>
        <taxon>Hyphomonadaceae</taxon>
        <taxon>Henriciella</taxon>
    </lineage>
</organism>
<name>A0A399RKT8_9PROT</name>
<keyword evidence="6 13" id="KW-0812">Transmembrane</keyword>
<dbReference type="GO" id="GO:0016020">
    <property type="term" value="C:membrane"/>
    <property type="evidence" value="ECO:0007669"/>
    <property type="project" value="UniProtKB-SubCell"/>
</dbReference>
<keyword evidence="9 12" id="KW-0408">Iron</keyword>
<feature type="binding site" description="axial binding residue" evidence="12">
    <location>
        <position position="85"/>
    </location>
    <ligand>
        <name>heme</name>
        <dbReference type="ChEBI" id="CHEBI:30413"/>
        <note>ligand shared with second transmembrane subunit</note>
    </ligand>
    <ligandPart>
        <name>Fe</name>
        <dbReference type="ChEBI" id="CHEBI:18248"/>
    </ligandPart>
</feature>
<comment type="caution">
    <text evidence="14">The sequence shown here is derived from an EMBL/GenBank/DDBJ whole genome shotgun (WGS) entry which is preliminary data.</text>
</comment>
<dbReference type="PANTHER" id="PTHR10978:SF5">
    <property type="entry name" value="SUCCINATE DEHYDROGENASE CYTOCHROME B560 SUBUNIT, MITOCHONDRIAL"/>
    <property type="match status" value="1"/>
</dbReference>
<comment type="cofactor">
    <cofactor evidence="12">
        <name>heme</name>
        <dbReference type="ChEBI" id="CHEBI:30413"/>
    </cofactor>
    <text evidence="12">The heme is bound between the two transmembrane subunits.</text>
</comment>
<evidence type="ECO:0000256" key="6">
    <source>
        <dbReference type="ARBA" id="ARBA00022692"/>
    </source>
</evidence>
<feature type="transmembrane region" description="Helical" evidence="13">
    <location>
        <begin position="36"/>
        <end position="54"/>
    </location>
</feature>
<dbReference type="PROSITE" id="PS01000">
    <property type="entry name" value="SDH_CYT_1"/>
    <property type="match status" value="1"/>
</dbReference>
<dbReference type="Proteomes" id="UP000266385">
    <property type="component" value="Unassembled WGS sequence"/>
</dbReference>
<dbReference type="AlphaFoldDB" id="A0A399RKT8"/>
<evidence type="ECO:0000313" key="14">
    <source>
        <dbReference type="EMBL" id="RIJ30335.1"/>
    </source>
</evidence>